<feature type="region of interest" description="Disordered" evidence="1">
    <location>
        <begin position="325"/>
        <end position="349"/>
    </location>
</feature>
<feature type="compositionally biased region" description="Basic and acidic residues" evidence="1">
    <location>
        <begin position="291"/>
        <end position="308"/>
    </location>
</feature>
<dbReference type="RefSeq" id="XP_007319252.1">
    <property type="nucleotide sequence ID" value="XM_007319190.1"/>
</dbReference>
<dbReference type="AlphaFoldDB" id="F8P0B7"/>
<sequence>MSVLDNSVLPPDTSGSHGQAPSESDFVLPFANTSSAQVASVNAGQADALPPLPVPDNSALPPSTPGSCGQAPSESDFVLPSANTSSAQVANVNAGQAGHTSKGSHTVATGTIVNTNSRATSSNCHYFIIANGDTAYQTYLSTLTNPYLKNQGFAHSSRASSTQAVVNNRPSVRTDLNQHYSCSQTPTQTPPSAFTRDNATLTQPFSRDKCRPKPACFLLANTNAAPSQRFARDNATLTQPFSRDKCRPEPAYFLLANTNAAPSQRFARDKYKPKPTLFLLANPNTNPSQRFTRDNATHMQRPPRDKYRPEPACFLLTNTNAASSQCFSRDKHKPKTNIIPTRKPQRNPLPALYQGQTCTKTNLFPTQWAPCGTFSSTTIRQGQADLYSSTNHSATQSQTPPHGSLPGMSYAQSHLLATSMSSVEHAQHARTQSGRGDEPAHQSSFATIRAIEQQADTNMEVDVPFSGKQNQPNSGYMAMVLDGLNHVSNQFEKTMNVMDTVAKGMARLEEDMKSRPVSPTKVVIKKPLSRTRRNRRKVVESDEEENDDGGEMAETRPRDKHLEDDDYTENPAWPILGRCVCDNFKRLLKIKSLKCEQLAKLPPPLTDIEIAKFENRDEGAIENTPRSFRIDFSRSWRTFAFNQAVEQCFVKHFMQCVQNGIFIRSGLPQEFVTKERVIHSLGRHVDYVRREYRQINASKSKQKRIEMLQHKAQNAHKSTLLDSRFKACGSRASLQRHENNLLVLLDATAMSGDETDNEVQGAPKTYLISRPHWQSPEMKDFMRKLDHIYRENWRNPHGRRATAGNAPRIRIASNRCKPGHAPRGLW</sequence>
<feature type="compositionally biased region" description="Basic residues" evidence="1">
    <location>
        <begin position="527"/>
        <end position="536"/>
    </location>
</feature>
<proteinExistence type="predicted"/>
<feature type="compositionally biased region" description="Polar residues" evidence="1">
    <location>
        <begin position="13"/>
        <end position="22"/>
    </location>
</feature>
<feature type="compositionally biased region" description="Acidic residues" evidence="1">
    <location>
        <begin position="541"/>
        <end position="551"/>
    </location>
</feature>
<feature type="region of interest" description="Disordered" evidence="1">
    <location>
        <begin position="527"/>
        <end position="566"/>
    </location>
</feature>
<feature type="compositionally biased region" description="Polar residues" evidence="1">
    <location>
        <begin position="388"/>
        <end position="401"/>
    </location>
</feature>
<dbReference type="Proteomes" id="UP000008064">
    <property type="component" value="Unassembled WGS sequence"/>
</dbReference>
<evidence type="ECO:0000256" key="1">
    <source>
        <dbReference type="SAM" id="MobiDB-lite"/>
    </source>
</evidence>
<reference evidence="2" key="1">
    <citation type="submission" date="2011-04" db="EMBL/GenBank/DDBJ databases">
        <title>Evolution of plant cell wall degrading machinery underlies the functional diversity of forest fungi.</title>
        <authorList>
            <consortium name="US DOE Joint Genome Institute (JGI-PGF)"/>
            <person name="Eastwood D.C."/>
            <person name="Floudas D."/>
            <person name="Binder M."/>
            <person name="Majcherczyk A."/>
            <person name="Schneider P."/>
            <person name="Aerts A."/>
            <person name="Asiegbu F.O."/>
            <person name="Baker S.E."/>
            <person name="Barry K."/>
            <person name="Bendiksby M."/>
            <person name="Blumentritt M."/>
            <person name="Coutinho P.M."/>
            <person name="Cullen D."/>
            <person name="Cullen D."/>
            <person name="Gathman A."/>
            <person name="Goodell B."/>
            <person name="Henrissat B."/>
            <person name="Ihrmark K."/>
            <person name="Kauserud H."/>
            <person name="Kohler A."/>
            <person name="LaButti K."/>
            <person name="Lapidus A."/>
            <person name="Lavin J.L."/>
            <person name="Lee Y.-H."/>
            <person name="Lindquist E."/>
            <person name="Lilly W."/>
            <person name="Lucas S."/>
            <person name="Morin E."/>
            <person name="Murat C."/>
            <person name="Oguiza J.A."/>
            <person name="Park J."/>
            <person name="Pisabarro A.G."/>
            <person name="Riley R."/>
            <person name="Rosling A."/>
            <person name="Salamov A."/>
            <person name="Schmidt O."/>
            <person name="Schmutz J."/>
            <person name="Skrede I."/>
            <person name="Stenlid J."/>
            <person name="Wiebenga A."/>
            <person name="Xie X."/>
            <person name="Kues U."/>
            <person name="Hibbett D.S."/>
            <person name="Hoffmeister D."/>
            <person name="Hogberg N."/>
            <person name="Martin F."/>
            <person name="Grigoriev I.V."/>
            <person name="Watkinson S.C."/>
        </authorList>
    </citation>
    <scope>NUCLEOTIDE SEQUENCE</scope>
    <source>
        <strain evidence="2">S7.9</strain>
    </source>
</reference>
<dbReference type="HOGENOM" id="CLU_342944_0_0_1"/>
<evidence type="ECO:0000313" key="2">
    <source>
        <dbReference type="EMBL" id="EGO23490.1"/>
    </source>
</evidence>
<gene>
    <name evidence="2" type="ORF">SERLADRAFT_408873</name>
</gene>
<dbReference type="EMBL" id="GL945435">
    <property type="protein sequence ID" value="EGO23490.1"/>
    <property type="molecule type" value="Genomic_DNA"/>
</dbReference>
<feature type="region of interest" description="Disordered" evidence="1">
    <location>
        <begin position="278"/>
        <end position="308"/>
    </location>
</feature>
<accession>F8P0B7</accession>
<organism>
    <name type="scientific">Serpula lacrymans var. lacrymans (strain S7.9)</name>
    <name type="common">Dry rot fungus</name>
    <dbReference type="NCBI Taxonomy" id="578457"/>
    <lineage>
        <taxon>Eukaryota</taxon>
        <taxon>Fungi</taxon>
        <taxon>Dikarya</taxon>
        <taxon>Basidiomycota</taxon>
        <taxon>Agaricomycotina</taxon>
        <taxon>Agaricomycetes</taxon>
        <taxon>Agaricomycetidae</taxon>
        <taxon>Boletales</taxon>
        <taxon>Coniophorineae</taxon>
        <taxon>Serpulaceae</taxon>
        <taxon>Serpula</taxon>
    </lineage>
</organism>
<feature type="compositionally biased region" description="Polar residues" evidence="1">
    <location>
        <begin position="410"/>
        <end position="434"/>
    </location>
</feature>
<feature type="compositionally biased region" description="Basic and acidic residues" evidence="1">
    <location>
        <begin position="553"/>
        <end position="563"/>
    </location>
</feature>
<feature type="region of interest" description="Disordered" evidence="1">
    <location>
        <begin position="46"/>
        <end position="84"/>
    </location>
</feature>
<dbReference type="OrthoDB" id="2794493at2759"/>
<dbReference type="KEGG" id="sla:SERLADRAFT_408873"/>
<feature type="region of interest" description="Disordered" evidence="1">
    <location>
        <begin position="388"/>
        <end position="443"/>
    </location>
</feature>
<name>F8P0B7_SERL9</name>
<protein>
    <submittedName>
        <fullName evidence="2">Uncharacterized protein</fullName>
    </submittedName>
</protein>
<dbReference type="GeneID" id="18812784"/>
<feature type="region of interest" description="Disordered" evidence="1">
    <location>
        <begin position="1"/>
        <end position="28"/>
    </location>
</feature>